<feature type="compositionally biased region" description="Basic and acidic residues" evidence="1">
    <location>
        <begin position="366"/>
        <end position="376"/>
    </location>
</feature>
<feature type="region of interest" description="Disordered" evidence="1">
    <location>
        <begin position="352"/>
        <end position="376"/>
    </location>
</feature>
<proteinExistence type="predicted"/>
<dbReference type="Proteomes" id="UP000829685">
    <property type="component" value="Unassembled WGS sequence"/>
</dbReference>
<comment type="caution">
    <text evidence="3">The sequence shown here is derived from an EMBL/GenBank/DDBJ whole genome shotgun (WGS) entry which is preliminary data.</text>
</comment>
<keyword evidence="2" id="KW-1133">Transmembrane helix</keyword>
<organism evidence="3 4">
    <name type="scientific">Neoarthrinium moseri</name>
    <dbReference type="NCBI Taxonomy" id="1658444"/>
    <lineage>
        <taxon>Eukaryota</taxon>
        <taxon>Fungi</taxon>
        <taxon>Dikarya</taxon>
        <taxon>Ascomycota</taxon>
        <taxon>Pezizomycotina</taxon>
        <taxon>Sordariomycetes</taxon>
        <taxon>Xylariomycetidae</taxon>
        <taxon>Amphisphaeriales</taxon>
        <taxon>Apiosporaceae</taxon>
        <taxon>Neoarthrinium</taxon>
    </lineage>
</organism>
<feature type="transmembrane region" description="Helical" evidence="2">
    <location>
        <begin position="97"/>
        <end position="118"/>
    </location>
</feature>
<gene>
    <name evidence="3" type="ORF">JX265_013878</name>
</gene>
<name>A0A9P9W7T7_9PEZI</name>
<dbReference type="AlphaFoldDB" id="A0A9P9W7T7"/>
<keyword evidence="4" id="KW-1185">Reference proteome</keyword>
<feature type="transmembrane region" description="Helical" evidence="2">
    <location>
        <begin position="139"/>
        <end position="156"/>
    </location>
</feature>
<protein>
    <submittedName>
        <fullName evidence="3">Uncharacterized protein</fullName>
    </submittedName>
</protein>
<evidence type="ECO:0000256" key="1">
    <source>
        <dbReference type="SAM" id="MobiDB-lite"/>
    </source>
</evidence>
<evidence type="ECO:0000256" key="2">
    <source>
        <dbReference type="SAM" id="Phobius"/>
    </source>
</evidence>
<feature type="transmembrane region" description="Helical" evidence="2">
    <location>
        <begin position="214"/>
        <end position="230"/>
    </location>
</feature>
<evidence type="ECO:0000313" key="3">
    <source>
        <dbReference type="EMBL" id="KAI1848070.1"/>
    </source>
</evidence>
<feature type="transmembrane region" description="Helical" evidence="2">
    <location>
        <begin position="63"/>
        <end position="85"/>
    </location>
</feature>
<keyword evidence="2" id="KW-0472">Membrane</keyword>
<keyword evidence="2" id="KW-0812">Transmembrane</keyword>
<reference evidence="3" key="1">
    <citation type="submission" date="2021-03" db="EMBL/GenBank/DDBJ databases">
        <title>Revisited historic fungal species revealed as producer of novel bioactive compounds through whole genome sequencing and comparative genomics.</title>
        <authorList>
            <person name="Vignolle G.A."/>
            <person name="Hochenegger N."/>
            <person name="Mach R.L."/>
            <person name="Mach-Aigner A.R."/>
            <person name="Javad Rahimi M."/>
            <person name="Salim K.A."/>
            <person name="Chan C.M."/>
            <person name="Lim L.B.L."/>
            <person name="Cai F."/>
            <person name="Druzhinina I.S."/>
            <person name="U'Ren J.M."/>
            <person name="Derntl C."/>
        </authorList>
    </citation>
    <scope>NUCLEOTIDE SEQUENCE</scope>
    <source>
        <strain evidence="3">TUCIM 5799</strain>
    </source>
</reference>
<feature type="region of interest" description="Disordered" evidence="1">
    <location>
        <begin position="269"/>
        <end position="293"/>
    </location>
</feature>
<feature type="transmembrane region" description="Helical" evidence="2">
    <location>
        <begin position="30"/>
        <end position="51"/>
    </location>
</feature>
<dbReference type="PANTHER" id="PTHR35179">
    <property type="entry name" value="PROTEIN CBG02620"/>
    <property type="match status" value="1"/>
</dbReference>
<accession>A0A9P9W7T7</accession>
<feature type="transmembrane region" description="Helical" evidence="2">
    <location>
        <begin position="176"/>
        <end position="194"/>
    </location>
</feature>
<dbReference type="EMBL" id="JAFIMR010000093">
    <property type="protein sequence ID" value="KAI1848070.1"/>
    <property type="molecule type" value="Genomic_DNA"/>
</dbReference>
<evidence type="ECO:0000313" key="4">
    <source>
        <dbReference type="Proteomes" id="UP000829685"/>
    </source>
</evidence>
<sequence length="376" mass="42775">MSSQPSDQQHGFLIPPWFQEQPVNSENMNLASIFLGLLMSNALFAAVKAVRQTMRIWKRQKKANVYVFMIWMHWASNIVLGFINWFYMKGSIPPSFWLWFVILIIWVVQTQFIVQIIINRLSLLMMVRRNVARLKWGTAAIMSVINISVFCIWIPARMQINETYIHVNNIWDRCEKVIFLIIDLMLNASFLYMVNSRLIANGLTKYHRLFKLNIVYVIVSISLDVIFIGLMSLPNALIYLSFQSFAYMSKLHIEMNMAELIRKVVQASNPSNENRSPYNNTPRYGGKGGSSGAKAQRTFLDTITMGAAGRHNAEHHAHVELGSCDEAGQDSDQGHELAGIQRTIVTEVVHTKAADGDEVSTSSTSDLKHRENPFGS</sequence>
<feature type="compositionally biased region" description="Polar residues" evidence="1">
    <location>
        <begin position="269"/>
        <end position="282"/>
    </location>
</feature>
<dbReference type="PANTHER" id="PTHR35179:SF1">
    <property type="entry name" value="INTEGRAL MEMBRANE PROTEIN"/>
    <property type="match status" value="1"/>
</dbReference>